<dbReference type="Proteomes" id="UP000253551">
    <property type="component" value="Unassembled WGS sequence"/>
</dbReference>
<evidence type="ECO:0000256" key="4">
    <source>
        <dbReference type="ARBA" id="ARBA00018463"/>
    </source>
</evidence>
<dbReference type="GO" id="GO:0005789">
    <property type="term" value="C:endoplasmic reticulum membrane"/>
    <property type="evidence" value="ECO:0007669"/>
    <property type="project" value="UniProtKB-SubCell"/>
</dbReference>
<dbReference type="AlphaFoldDB" id="A0A367IXS3"/>
<keyword evidence="5" id="KW-0256">Endoplasmic reticulum</keyword>
<proteinExistence type="inferred from homology"/>
<evidence type="ECO:0000256" key="3">
    <source>
        <dbReference type="ARBA" id="ARBA00011396"/>
    </source>
</evidence>
<dbReference type="Pfam" id="PF10256">
    <property type="entry name" value="Erf4"/>
    <property type="match status" value="1"/>
</dbReference>
<evidence type="ECO:0000313" key="8">
    <source>
        <dbReference type="EMBL" id="RCH82505.1"/>
    </source>
</evidence>
<feature type="domain" description="Golgin subfamily A member 7/ERF4" evidence="7">
    <location>
        <begin position="10"/>
        <end position="87"/>
    </location>
</feature>
<dbReference type="GO" id="GO:0006612">
    <property type="term" value="P:protein targeting to membrane"/>
    <property type="evidence" value="ECO:0007669"/>
    <property type="project" value="TreeGrafter"/>
</dbReference>
<evidence type="ECO:0000256" key="2">
    <source>
        <dbReference type="ARBA" id="ARBA00007732"/>
    </source>
</evidence>
<dbReference type="InterPro" id="IPR019383">
    <property type="entry name" value="Golgin_A_7/ERF4"/>
</dbReference>
<keyword evidence="6" id="KW-0472">Membrane</keyword>
<gene>
    <name evidence="8" type="primary">GOLGA7</name>
    <name evidence="8" type="ORF">CU098_009133</name>
</gene>
<name>A0A367IXS3_RHIST</name>
<evidence type="ECO:0000256" key="6">
    <source>
        <dbReference type="ARBA" id="ARBA00023136"/>
    </source>
</evidence>
<dbReference type="EMBL" id="PJQM01005076">
    <property type="protein sequence ID" value="RCH82505.1"/>
    <property type="molecule type" value="Genomic_DNA"/>
</dbReference>
<protein>
    <recommendedName>
        <fullName evidence="4">Ras modification protein ERF4</fullName>
    </recommendedName>
</protein>
<sequence>MKNKVPLKTIRIERDYSLGDGIVRFFTEFPEDLQGRITPEEFLHTIQEINTRMDYADRISWRVIFENVMETLTIYIWPVFFSTHYQR</sequence>
<evidence type="ECO:0000259" key="7">
    <source>
        <dbReference type="Pfam" id="PF10256"/>
    </source>
</evidence>
<evidence type="ECO:0000313" key="9">
    <source>
        <dbReference type="Proteomes" id="UP000253551"/>
    </source>
</evidence>
<comment type="caution">
    <text evidence="8">The sequence shown here is derived from an EMBL/GenBank/DDBJ whole genome shotgun (WGS) entry which is preliminary data.</text>
</comment>
<comment type="subunit">
    <text evidence="3">Interacts with ERF2.</text>
</comment>
<feature type="non-terminal residue" evidence="8">
    <location>
        <position position="87"/>
    </location>
</feature>
<reference evidence="8 9" key="1">
    <citation type="journal article" date="2018" name="G3 (Bethesda)">
        <title>Phylogenetic and Phylogenomic Definition of Rhizopus Species.</title>
        <authorList>
            <person name="Gryganskyi A.P."/>
            <person name="Golan J."/>
            <person name="Dolatabadi S."/>
            <person name="Mondo S."/>
            <person name="Robb S."/>
            <person name="Idnurm A."/>
            <person name="Muszewska A."/>
            <person name="Steczkiewicz K."/>
            <person name="Masonjones S."/>
            <person name="Liao H.L."/>
            <person name="Gajdeczka M.T."/>
            <person name="Anike F."/>
            <person name="Vuek A."/>
            <person name="Anishchenko I.M."/>
            <person name="Voigt K."/>
            <person name="de Hoog G.S."/>
            <person name="Smith M.E."/>
            <person name="Heitman J."/>
            <person name="Vilgalys R."/>
            <person name="Stajich J.E."/>
        </authorList>
    </citation>
    <scope>NUCLEOTIDE SEQUENCE [LARGE SCALE GENOMIC DNA]</scope>
    <source>
        <strain evidence="8 9">LSU 92-RS-03</strain>
    </source>
</reference>
<comment type="similarity">
    <text evidence="2">Belongs to the ERF4 family.</text>
</comment>
<comment type="subcellular location">
    <subcellularLocation>
        <location evidence="1">Endoplasmic reticulum membrane</location>
        <topology evidence="1">Peripheral membrane protein</topology>
    </subcellularLocation>
</comment>
<evidence type="ECO:0000256" key="5">
    <source>
        <dbReference type="ARBA" id="ARBA00022824"/>
    </source>
</evidence>
<organism evidence="8 9">
    <name type="scientific">Rhizopus stolonifer</name>
    <name type="common">Rhizopus nigricans</name>
    <dbReference type="NCBI Taxonomy" id="4846"/>
    <lineage>
        <taxon>Eukaryota</taxon>
        <taxon>Fungi</taxon>
        <taxon>Fungi incertae sedis</taxon>
        <taxon>Mucoromycota</taxon>
        <taxon>Mucoromycotina</taxon>
        <taxon>Mucoromycetes</taxon>
        <taxon>Mucorales</taxon>
        <taxon>Mucorineae</taxon>
        <taxon>Rhizopodaceae</taxon>
        <taxon>Rhizopus</taxon>
    </lineage>
</organism>
<dbReference type="PANTHER" id="PTHR13254:SF0">
    <property type="entry name" value="GOLGIN SUBFAMILY A MEMBER 7_ERF4 DOMAIN-CONTAINING PROTEIN"/>
    <property type="match status" value="1"/>
</dbReference>
<accession>A0A367IXS3</accession>
<dbReference type="PANTHER" id="PTHR13254">
    <property type="entry name" value="GOLGI AUTOANTIGEN, GOLGIN SUBFAMILY A, 7"/>
    <property type="match status" value="1"/>
</dbReference>
<dbReference type="OrthoDB" id="2190159at2759"/>
<keyword evidence="9" id="KW-1185">Reference proteome</keyword>
<dbReference type="STRING" id="4846.A0A367IXS3"/>
<evidence type="ECO:0000256" key="1">
    <source>
        <dbReference type="ARBA" id="ARBA00004406"/>
    </source>
</evidence>
<dbReference type="GO" id="GO:0031211">
    <property type="term" value="C:endoplasmic reticulum palmitoyltransferase complex"/>
    <property type="evidence" value="ECO:0007669"/>
    <property type="project" value="TreeGrafter"/>
</dbReference>
<dbReference type="InterPro" id="IPR051371">
    <property type="entry name" value="Ras_palmitoyltransferase"/>
</dbReference>